<name>A0A6A5JXR2_9PLEO</name>
<keyword evidence="4 7" id="KW-1133">Transmembrane helix</keyword>
<organism evidence="8 9">
    <name type="scientific">Decorospora gaudefroyi</name>
    <dbReference type="NCBI Taxonomy" id="184978"/>
    <lineage>
        <taxon>Eukaryota</taxon>
        <taxon>Fungi</taxon>
        <taxon>Dikarya</taxon>
        <taxon>Ascomycota</taxon>
        <taxon>Pezizomycotina</taxon>
        <taxon>Dothideomycetes</taxon>
        <taxon>Pleosporomycetidae</taxon>
        <taxon>Pleosporales</taxon>
        <taxon>Pleosporineae</taxon>
        <taxon>Pleosporaceae</taxon>
        <taxon>Decorospora</taxon>
    </lineage>
</organism>
<dbReference type="AlphaFoldDB" id="A0A6A5JXR2"/>
<evidence type="ECO:0000256" key="7">
    <source>
        <dbReference type="SAM" id="Phobius"/>
    </source>
</evidence>
<dbReference type="GO" id="GO:0016020">
    <property type="term" value="C:membrane"/>
    <property type="evidence" value="ECO:0007669"/>
    <property type="project" value="UniProtKB-SubCell"/>
</dbReference>
<dbReference type="InterPro" id="IPR008429">
    <property type="entry name" value="CLPTM1"/>
</dbReference>
<keyword evidence="5 7" id="KW-0472">Membrane</keyword>
<dbReference type="EMBL" id="ML975470">
    <property type="protein sequence ID" value="KAF1829059.1"/>
    <property type="molecule type" value="Genomic_DNA"/>
</dbReference>
<feature type="transmembrane region" description="Helical" evidence="7">
    <location>
        <begin position="490"/>
        <end position="509"/>
    </location>
</feature>
<evidence type="ECO:0000256" key="5">
    <source>
        <dbReference type="ARBA" id="ARBA00023136"/>
    </source>
</evidence>
<sequence length="671" mass="75305">MPAAQAAAAAPAEEGRSMFRTVAQSIGIFLLIQGGMKYLMPQAQKAPAAANPAQPGAVAPSTQSGGNVVIPAWENRPKSLEPGVEWNPVPRAVAPMWPAGVEMDIAMYISASVAMPPLKSMPKESLLIEEKNFKFGDYKENREIHTEFAVPKEVQQNATLLAHFYVAQSGSVLDPTQPGYDTGKAYHFIRPLSQYQIKKKNVKTRNLLSDMPERDIQETEEEKNAPKVIASYYHPNFTISLIPETGTLQYANMHPGPRRHITIDASGARDATGQHSWYYPITFTNTFWQLKKHMIELNETVTTLPLNVKLNNLAYWKYNMLAAVDENLNANARAAQAGQSTPGGGDGSEMEMFKEILIDSNSYLLAITAVVSVFHMIFEMLAFKNDVQHWRKKKDNVGTSVRTILANVFMQAVIFLYLIDNNENTSYMILFGQGMGMAIEAWKITKSVNVRIRQTAPGSLLPYTIVFEDKHVLSDTEKKTEEYDAIAFKYLYMVAVPLLIAYAIYSLMYETHKSWYSFIITTLVGSVYAYGFLMMVPALYINYRLQSVAHMPGRAMTYKFLNTFIDDLFAFTIKMPTLHRLATLRDDVIFFVYLFQTWKYKVDYNRVNEFGQGGDDEEVEEKDANKPLAAHPDGDKSLKVPDAGKVEKIENEKAQATATGSQKKGGATKRK</sequence>
<dbReference type="PANTHER" id="PTHR21347:SF0">
    <property type="entry name" value="LIPID SCRAMBLASE CLPTM1L"/>
    <property type="match status" value="1"/>
</dbReference>
<dbReference type="Proteomes" id="UP000800040">
    <property type="component" value="Unassembled WGS sequence"/>
</dbReference>
<comment type="similarity">
    <text evidence="2">Belongs to the CLPTM1 family.</text>
</comment>
<evidence type="ECO:0000256" key="2">
    <source>
        <dbReference type="ARBA" id="ARBA00009310"/>
    </source>
</evidence>
<evidence type="ECO:0000256" key="4">
    <source>
        <dbReference type="ARBA" id="ARBA00022989"/>
    </source>
</evidence>
<dbReference type="OrthoDB" id="378564at2759"/>
<feature type="compositionally biased region" description="Basic and acidic residues" evidence="6">
    <location>
        <begin position="632"/>
        <end position="653"/>
    </location>
</feature>
<dbReference type="GO" id="GO:0012505">
    <property type="term" value="C:endomembrane system"/>
    <property type="evidence" value="ECO:0007669"/>
    <property type="project" value="TreeGrafter"/>
</dbReference>
<evidence type="ECO:0000256" key="6">
    <source>
        <dbReference type="SAM" id="MobiDB-lite"/>
    </source>
</evidence>
<feature type="transmembrane region" description="Helical" evidence="7">
    <location>
        <begin position="403"/>
        <end position="419"/>
    </location>
</feature>
<reference evidence="8" key="1">
    <citation type="submission" date="2020-01" db="EMBL/GenBank/DDBJ databases">
        <authorList>
            <consortium name="DOE Joint Genome Institute"/>
            <person name="Haridas S."/>
            <person name="Albert R."/>
            <person name="Binder M."/>
            <person name="Bloem J."/>
            <person name="Labutti K."/>
            <person name="Salamov A."/>
            <person name="Andreopoulos B."/>
            <person name="Baker S.E."/>
            <person name="Barry K."/>
            <person name="Bills G."/>
            <person name="Bluhm B.H."/>
            <person name="Cannon C."/>
            <person name="Castanera R."/>
            <person name="Culley D.E."/>
            <person name="Daum C."/>
            <person name="Ezra D."/>
            <person name="Gonzalez J.B."/>
            <person name="Henrissat B."/>
            <person name="Kuo A."/>
            <person name="Liang C."/>
            <person name="Lipzen A."/>
            <person name="Lutzoni F."/>
            <person name="Magnuson J."/>
            <person name="Mondo S."/>
            <person name="Nolan M."/>
            <person name="Ohm R."/>
            <person name="Pangilinan J."/>
            <person name="Park H.-J."/>
            <person name="Ramirez L."/>
            <person name="Alfaro M."/>
            <person name="Sun H."/>
            <person name="Tritt A."/>
            <person name="Yoshinaga Y."/>
            <person name="Zwiers L.-H."/>
            <person name="Turgeon B.G."/>
            <person name="Goodwin S.B."/>
            <person name="Spatafora J.W."/>
            <person name="Crous P.W."/>
            <person name="Grigoriev I.V."/>
        </authorList>
    </citation>
    <scope>NUCLEOTIDE SEQUENCE</scope>
    <source>
        <strain evidence="8">P77</strain>
    </source>
</reference>
<accession>A0A6A5JXR2</accession>
<evidence type="ECO:0000313" key="9">
    <source>
        <dbReference type="Proteomes" id="UP000800040"/>
    </source>
</evidence>
<evidence type="ECO:0000313" key="8">
    <source>
        <dbReference type="EMBL" id="KAF1829059.1"/>
    </source>
</evidence>
<gene>
    <name evidence="8" type="ORF">BDW02DRAFT_634736</name>
</gene>
<keyword evidence="9" id="KW-1185">Reference proteome</keyword>
<comment type="subcellular location">
    <subcellularLocation>
        <location evidence="1">Membrane</location>
        <topology evidence="1">Multi-pass membrane protein</topology>
    </subcellularLocation>
</comment>
<evidence type="ECO:0000256" key="1">
    <source>
        <dbReference type="ARBA" id="ARBA00004141"/>
    </source>
</evidence>
<feature type="region of interest" description="Disordered" evidence="6">
    <location>
        <begin position="612"/>
        <end position="671"/>
    </location>
</feature>
<feature type="transmembrane region" description="Helical" evidence="7">
    <location>
        <begin position="363"/>
        <end position="383"/>
    </location>
</feature>
<dbReference type="PANTHER" id="PTHR21347">
    <property type="entry name" value="CLEFT LIP AND PALATE ASSOCIATED TRANSMEMBRANE PROTEIN-RELATED"/>
    <property type="match status" value="1"/>
</dbReference>
<feature type="transmembrane region" description="Helical" evidence="7">
    <location>
        <begin position="515"/>
        <end position="541"/>
    </location>
</feature>
<dbReference type="Pfam" id="PF05602">
    <property type="entry name" value="CLPTM1"/>
    <property type="match status" value="1"/>
</dbReference>
<proteinExistence type="inferred from homology"/>
<protein>
    <submittedName>
        <fullName evidence="8">Cleft lip and palate associated transmembrane protein 1</fullName>
    </submittedName>
</protein>
<keyword evidence="3 7" id="KW-0812">Transmembrane</keyword>
<evidence type="ECO:0000256" key="3">
    <source>
        <dbReference type="ARBA" id="ARBA00022692"/>
    </source>
</evidence>